<dbReference type="PROSITE" id="PS50110">
    <property type="entry name" value="RESPONSE_REGULATORY"/>
    <property type="match status" value="1"/>
</dbReference>
<comment type="caution">
    <text evidence="12">The sequence shown here is derived from an EMBL/GenBank/DDBJ whole genome shotgun (WGS) entry which is preliminary data.</text>
</comment>
<feature type="domain" description="Response regulatory" evidence="11">
    <location>
        <begin position="6"/>
        <end position="124"/>
    </location>
</feature>
<organism evidence="12 13">
    <name type="scientific">Azoarcus taiwanensis</name>
    <dbReference type="NCBI Taxonomy" id="666964"/>
    <lineage>
        <taxon>Bacteria</taxon>
        <taxon>Pseudomonadati</taxon>
        <taxon>Pseudomonadota</taxon>
        <taxon>Betaproteobacteria</taxon>
        <taxon>Rhodocyclales</taxon>
        <taxon>Zoogloeaceae</taxon>
        <taxon>Azoarcus</taxon>
    </lineage>
</organism>
<keyword evidence="7 9" id="KW-0010">Activator</keyword>
<dbReference type="SUPFAM" id="SSF52172">
    <property type="entry name" value="CheY-like"/>
    <property type="match status" value="1"/>
</dbReference>
<dbReference type="GO" id="GO:0005737">
    <property type="term" value="C:cytoplasm"/>
    <property type="evidence" value="ECO:0007669"/>
    <property type="project" value="UniProtKB-SubCell"/>
</dbReference>
<feature type="modified residue" description="4-aspartylphosphate" evidence="10">
    <location>
        <position position="59"/>
    </location>
</feature>
<keyword evidence="2 9" id="KW-0963">Cytoplasm</keyword>
<name>A0A972F8K1_9RHOO</name>
<evidence type="ECO:0000256" key="2">
    <source>
        <dbReference type="ARBA" id="ARBA00022490"/>
    </source>
</evidence>
<dbReference type="GO" id="GO:0003700">
    <property type="term" value="F:DNA-binding transcription factor activity"/>
    <property type="evidence" value="ECO:0007669"/>
    <property type="project" value="InterPro"/>
</dbReference>
<evidence type="ECO:0000256" key="4">
    <source>
        <dbReference type="ARBA" id="ARBA00023012"/>
    </source>
</evidence>
<evidence type="ECO:0000313" key="12">
    <source>
        <dbReference type="EMBL" id="NMG04129.1"/>
    </source>
</evidence>
<dbReference type="RefSeq" id="WP_168988815.1">
    <property type="nucleotide sequence ID" value="NZ_CAWPHM010000326.1"/>
</dbReference>
<evidence type="ECO:0000256" key="3">
    <source>
        <dbReference type="ARBA" id="ARBA00022553"/>
    </source>
</evidence>
<dbReference type="InterPro" id="IPR001789">
    <property type="entry name" value="Sig_transdc_resp-reg_receiver"/>
</dbReference>
<dbReference type="InterPro" id="IPR036388">
    <property type="entry name" value="WH-like_DNA-bd_sf"/>
</dbReference>
<keyword evidence="3 10" id="KW-0597">Phosphoprotein</keyword>
<dbReference type="CDD" id="cd00090">
    <property type="entry name" value="HTH_ARSR"/>
    <property type="match status" value="1"/>
</dbReference>
<keyword evidence="13" id="KW-1185">Reference proteome</keyword>
<dbReference type="InterPro" id="IPR051271">
    <property type="entry name" value="2C-system_Tx_regulators"/>
</dbReference>
<proteinExistence type="predicted"/>
<dbReference type="EMBL" id="WTVM01000096">
    <property type="protein sequence ID" value="NMG04129.1"/>
    <property type="molecule type" value="Genomic_DNA"/>
</dbReference>
<evidence type="ECO:0000256" key="10">
    <source>
        <dbReference type="PROSITE-ProRule" id="PRU00169"/>
    </source>
</evidence>
<dbReference type="Pfam" id="PF09339">
    <property type="entry name" value="HTH_IclR"/>
    <property type="match status" value="1"/>
</dbReference>
<dbReference type="PANTHER" id="PTHR45526:SF1">
    <property type="entry name" value="TRANSCRIPTIONAL REGULATORY PROTEIN DCUR-RELATED"/>
    <property type="match status" value="1"/>
</dbReference>
<dbReference type="PIRSF" id="PIRSF006171">
    <property type="entry name" value="RR_citrat_malat"/>
    <property type="match status" value="1"/>
</dbReference>
<dbReference type="Proteomes" id="UP000599523">
    <property type="component" value="Unassembled WGS sequence"/>
</dbReference>
<dbReference type="Gene3D" id="1.10.10.10">
    <property type="entry name" value="Winged helix-like DNA-binding domain superfamily/Winged helix DNA-binding domain"/>
    <property type="match status" value="1"/>
</dbReference>
<protein>
    <recommendedName>
        <fullName evidence="9">Transcriptional regulatory protein</fullName>
    </recommendedName>
</protein>
<reference evidence="12" key="1">
    <citation type="submission" date="2019-12" db="EMBL/GenBank/DDBJ databases">
        <title>Comparative genomics gives insights into the taxonomy of the Azoarcus-Aromatoleum group and reveals separate origins of nif in the plant-associated Azoarcus and non-plant-associated Aromatoleum sub-groups.</title>
        <authorList>
            <person name="Lafos M."/>
            <person name="Maluk M."/>
            <person name="Batista M."/>
            <person name="Junghare M."/>
            <person name="Carmona M."/>
            <person name="Faoro H."/>
            <person name="Cruz L.M."/>
            <person name="Battistoni F."/>
            <person name="De Souza E."/>
            <person name="Pedrosa F."/>
            <person name="Chen W.-M."/>
            <person name="Poole P.S."/>
            <person name="Dixon R.A."/>
            <person name="James E.K."/>
        </authorList>
    </citation>
    <scope>NUCLEOTIDE SEQUENCE</scope>
    <source>
        <strain evidence="12">NSC3</strain>
    </source>
</reference>
<dbReference type="InterPro" id="IPR005471">
    <property type="entry name" value="Tscrpt_reg_IclR_N"/>
</dbReference>
<evidence type="ECO:0000256" key="9">
    <source>
        <dbReference type="PIRNR" id="PIRNR006171"/>
    </source>
</evidence>
<evidence type="ECO:0000313" key="13">
    <source>
        <dbReference type="Proteomes" id="UP000599523"/>
    </source>
</evidence>
<accession>A0A972F8K1</accession>
<keyword evidence="8 9" id="KW-0804">Transcription</keyword>
<sequence length="231" mass="26525">MTEGYRVLIVEDDFRIASINRSFVEQATDFRVVGMTRSRAETLDWLRDNPGAADLILLDVFLPDVEGLGLLWDIRRDYRDIDIVMVTAAREVETVEEALRGGVFDFLIKPVEKQRVQKMLDRFRARRQLVEVAVELSQDQLDEAMSSLYGGARQTRRRALPKGIDALTLETVLEVLRAQRDPLTASDLAERIGSSRSTARRYLEHLVGEQLVSAEQHYGEIGRPQRHYRLR</sequence>
<dbReference type="GO" id="GO:0003677">
    <property type="term" value="F:DNA binding"/>
    <property type="evidence" value="ECO:0007669"/>
    <property type="project" value="UniProtKB-KW"/>
</dbReference>
<keyword evidence="5 9" id="KW-0805">Transcription regulation</keyword>
<keyword evidence="6 9" id="KW-0238">DNA-binding</keyword>
<dbReference type="Pfam" id="PF00072">
    <property type="entry name" value="Response_reg"/>
    <property type="match status" value="1"/>
</dbReference>
<evidence type="ECO:0000259" key="11">
    <source>
        <dbReference type="PROSITE" id="PS50110"/>
    </source>
</evidence>
<dbReference type="Gene3D" id="3.40.50.2300">
    <property type="match status" value="1"/>
</dbReference>
<evidence type="ECO:0000256" key="5">
    <source>
        <dbReference type="ARBA" id="ARBA00023015"/>
    </source>
</evidence>
<dbReference type="InterPro" id="IPR011991">
    <property type="entry name" value="ArsR-like_HTH"/>
</dbReference>
<dbReference type="SMART" id="SM00448">
    <property type="entry name" value="REC"/>
    <property type="match status" value="1"/>
</dbReference>
<dbReference type="GO" id="GO:0000156">
    <property type="term" value="F:phosphorelay response regulator activity"/>
    <property type="evidence" value="ECO:0007669"/>
    <property type="project" value="TreeGrafter"/>
</dbReference>
<dbReference type="InterPro" id="IPR024187">
    <property type="entry name" value="Sig_transdc_resp-reg_cit/mal"/>
</dbReference>
<dbReference type="PANTHER" id="PTHR45526">
    <property type="entry name" value="TRANSCRIPTIONAL REGULATORY PROTEIN DPIA"/>
    <property type="match status" value="1"/>
</dbReference>
<evidence type="ECO:0000256" key="8">
    <source>
        <dbReference type="ARBA" id="ARBA00023163"/>
    </source>
</evidence>
<keyword evidence="4 9" id="KW-0902">Two-component regulatory system</keyword>
<evidence type="ECO:0000256" key="6">
    <source>
        <dbReference type="ARBA" id="ARBA00023125"/>
    </source>
</evidence>
<evidence type="ECO:0000256" key="7">
    <source>
        <dbReference type="ARBA" id="ARBA00023159"/>
    </source>
</evidence>
<dbReference type="AlphaFoldDB" id="A0A972F8K1"/>
<comment type="subcellular location">
    <subcellularLocation>
        <location evidence="1 9">Cytoplasm</location>
    </subcellularLocation>
</comment>
<dbReference type="SUPFAM" id="SSF46785">
    <property type="entry name" value="Winged helix' DNA-binding domain"/>
    <property type="match status" value="1"/>
</dbReference>
<gene>
    <name evidence="12" type="ORF">GPA21_14315</name>
</gene>
<evidence type="ECO:0000256" key="1">
    <source>
        <dbReference type="ARBA" id="ARBA00004496"/>
    </source>
</evidence>
<dbReference type="InterPro" id="IPR011006">
    <property type="entry name" value="CheY-like_superfamily"/>
</dbReference>
<dbReference type="InterPro" id="IPR036390">
    <property type="entry name" value="WH_DNA-bd_sf"/>
</dbReference>